<keyword evidence="2" id="KW-1185">Reference proteome</keyword>
<dbReference type="Proteomes" id="UP000294684">
    <property type="component" value="Unassembled WGS sequence"/>
</dbReference>
<name>A0A4R8ML81_LEPME</name>
<sequence>MRTKYGHLTYCSNIHPGESWSDHFLQLKTNLPKIKQSTSPDAPMGLGLRLSNEASLELMNPRAMAELKDWLKKVDIYVFLINGFPYGGFHKTIVKENVYRPDWATKERFDYTLRLFSILSELLPQGLDGGVSTPPLSYFYFDSNESLRKDRISSATKQIVDVVIHLIQMKKNRGQNLHLDIEPEPDGILGNVELWVKWFLSDFLPIAVPRIQTVLGVDGEVAEQWAKDHIRICLDACHAAVSFEDNKNILSLLKTHSIQVGRIQISSALKINFLMETNSLLDLVSSFDEPTYLHQVVIQSEDKKLKSFPDLPQAIQNGEKQSAEWRVHFHVPVFLGSYGLFSSTQKELLELLNLQKQFLFTDALEIETYTWEVLPKGLQIPVSESIIRELQWVQSVLDDNNLKEDFKNETIKK</sequence>
<reference evidence="1 2" key="1">
    <citation type="submission" date="2019-03" db="EMBL/GenBank/DDBJ databases">
        <title>Genomic Encyclopedia of Archaeal and Bacterial Type Strains, Phase II (KMG-II): from individual species to whole genera.</title>
        <authorList>
            <person name="Goeker M."/>
        </authorList>
    </citation>
    <scope>NUCLEOTIDE SEQUENCE [LARGE SCALE GENOMIC DNA]</scope>
    <source>
        <strain evidence="1 2">DSM 21537</strain>
    </source>
</reference>
<dbReference type="OrthoDB" id="9785907at2"/>
<dbReference type="AlphaFoldDB" id="A0A4R8ML81"/>
<dbReference type="EMBL" id="SORO01000003">
    <property type="protein sequence ID" value="TDY67933.1"/>
    <property type="molecule type" value="Genomic_DNA"/>
</dbReference>
<protein>
    <recommendedName>
        <fullName evidence="3">Xylose isomerase</fullName>
    </recommendedName>
</protein>
<dbReference type="NCBIfam" id="NF035939">
    <property type="entry name" value="TIM_EboE"/>
    <property type="match status" value="1"/>
</dbReference>
<evidence type="ECO:0000313" key="1">
    <source>
        <dbReference type="EMBL" id="TDY67933.1"/>
    </source>
</evidence>
<proteinExistence type="predicted"/>
<comment type="caution">
    <text evidence="1">The sequence shown here is derived from an EMBL/GenBank/DDBJ whole genome shotgun (WGS) entry which is preliminary data.</text>
</comment>
<dbReference type="InterPro" id="IPR036237">
    <property type="entry name" value="Xyl_isomerase-like_sf"/>
</dbReference>
<gene>
    <name evidence="1" type="ORF">CLV96_3488</name>
</gene>
<evidence type="ECO:0008006" key="3">
    <source>
        <dbReference type="Google" id="ProtNLM"/>
    </source>
</evidence>
<dbReference type="GeneID" id="79828756"/>
<dbReference type="STRING" id="1193051.LEP1GSC017_0708"/>
<organism evidence="1 2">
    <name type="scientific">Leptospira meyeri</name>
    <dbReference type="NCBI Taxonomy" id="29508"/>
    <lineage>
        <taxon>Bacteria</taxon>
        <taxon>Pseudomonadati</taxon>
        <taxon>Spirochaetota</taxon>
        <taxon>Spirochaetia</taxon>
        <taxon>Leptospirales</taxon>
        <taxon>Leptospiraceae</taxon>
        <taxon>Leptospira</taxon>
    </lineage>
</organism>
<evidence type="ECO:0000313" key="2">
    <source>
        <dbReference type="Proteomes" id="UP000294684"/>
    </source>
</evidence>
<accession>A0A4R8ML81</accession>
<dbReference type="RefSeq" id="WP_004784333.1">
    <property type="nucleotide sequence ID" value="NZ_SORO01000003.1"/>
</dbReference>
<dbReference type="SUPFAM" id="SSF51658">
    <property type="entry name" value="Xylose isomerase-like"/>
    <property type="match status" value="1"/>
</dbReference>